<accession>A0ABP8ISJ6</accession>
<dbReference type="Proteomes" id="UP001501153">
    <property type="component" value="Unassembled WGS sequence"/>
</dbReference>
<organism evidence="4 5">
    <name type="scientific">Hymenobacter saemangeumensis</name>
    <dbReference type="NCBI Taxonomy" id="1084522"/>
    <lineage>
        <taxon>Bacteria</taxon>
        <taxon>Pseudomonadati</taxon>
        <taxon>Bacteroidota</taxon>
        <taxon>Cytophagia</taxon>
        <taxon>Cytophagales</taxon>
        <taxon>Hymenobacteraceae</taxon>
        <taxon>Hymenobacter</taxon>
    </lineage>
</organism>
<evidence type="ECO:0000256" key="2">
    <source>
        <dbReference type="SAM" id="SignalP"/>
    </source>
</evidence>
<evidence type="ECO:0000256" key="1">
    <source>
        <dbReference type="SAM" id="MobiDB-lite"/>
    </source>
</evidence>
<sequence>MRPFLLLLLAALLSLPASAQTSPQKTKVVTKKGSSKAKTTIKSVTKGKPAAKPAPKPVEEVEAPVLVFKRTPCFGKCPVYTANVFADGRVEYEGQQHVGVVGRKEFALPITTVAEMLRLSQEVHFSELQDLYSKGTSDLPSTVVAVLLPSGAMKAVRVEEGAPDELMGFINYLRAQLDPLAGLVQTADR</sequence>
<proteinExistence type="predicted"/>
<reference evidence="5" key="1">
    <citation type="journal article" date="2019" name="Int. J. Syst. Evol. Microbiol.">
        <title>The Global Catalogue of Microorganisms (GCM) 10K type strain sequencing project: providing services to taxonomists for standard genome sequencing and annotation.</title>
        <authorList>
            <consortium name="The Broad Institute Genomics Platform"/>
            <consortium name="The Broad Institute Genome Sequencing Center for Infectious Disease"/>
            <person name="Wu L."/>
            <person name="Ma J."/>
        </authorList>
    </citation>
    <scope>NUCLEOTIDE SEQUENCE [LARGE SCALE GENOMIC DNA]</scope>
    <source>
        <strain evidence="5">JCM 17923</strain>
    </source>
</reference>
<feature type="region of interest" description="Disordered" evidence="1">
    <location>
        <begin position="26"/>
        <end position="55"/>
    </location>
</feature>
<feature type="domain" description="DUF6438" evidence="3">
    <location>
        <begin position="66"/>
        <end position="175"/>
    </location>
</feature>
<comment type="caution">
    <text evidence="4">The sequence shown here is derived from an EMBL/GenBank/DDBJ whole genome shotgun (WGS) entry which is preliminary data.</text>
</comment>
<feature type="compositionally biased region" description="Low complexity" evidence="1">
    <location>
        <begin position="36"/>
        <end position="53"/>
    </location>
</feature>
<evidence type="ECO:0000259" key="3">
    <source>
        <dbReference type="Pfam" id="PF20033"/>
    </source>
</evidence>
<dbReference type="RefSeq" id="WP_345238314.1">
    <property type="nucleotide sequence ID" value="NZ_BAABGZ010000081.1"/>
</dbReference>
<dbReference type="Pfam" id="PF20033">
    <property type="entry name" value="DUF6438"/>
    <property type="match status" value="1"/>
</dbReference>
<dbReference type="EMBL" id="BAABGZ010000081">
    <property type="protein sequence ID" value="GAA4369904.1"/>
    <property type="molecule type" value="Genomic_DNA"/>
</dbReference>
<keyword evidence="5" id="KW-1185">Reference proteome</keyword>
<feature type="chain" id="PRO_5047162206" description="DUF6438 domain-containing protein" evidence="2">
    <location>
        <begin position="20"/>
        <end position="189"/>
    </location>
</feature>
<gene>
    <name evidence="4" type="ORF">GCM10023185_43960</name>
</gene>
<name>A0ABP8ISJ6_9BACT</name>
<feature type="signal peptide" evidence="2">
    <location>
        <begin position="1"/>
        <end position="19"/>
    </location>
</feature>
<evidence type="ECO:0000313" key="4">
    <source>
        <dbReference type="EMBL" id="GAA4369904.1"/>
    </source>
</evidence>
<evidence type="ECO:0000313" key="5">
    <source>
        <dbReference type="Proteomes" id="UP001501153"/>
    </source>
</evidence>
<dbReference type="InterPro" id="IPR045497">
    <property type="entry name" value="DUF6438"/>
</dbReference>
<protein>
    <recommendedName>
        <fullName evidence="3">DUF6438 domain-containing protein</fullName>
    </recommendedName>
</protein>
<keyword evidence="2" id="KW-0732">Signal</keyword>